<gene>
    <name evidence="1" type="ORF">SAMN06265379_108143</name>
</gene>
<sequence length="57" mass="6367">MFINAYYNPTNDLVTIGAFKHHAVGKLLKMLQLGAAELSQVHACRIWSRKVLILDGV</sequence>
<dbReference type="EMBL" id="FXTB01000008">
    <property type="protein sequence ID" value="SMO81631.1"/>
    <property type="molecule type" value="Genomic_DNA"/>
</dbReference>
<dbReference type="Proteomes" id="UP000319040">
    <property type="component" value="Unassembled WGS sequence"/>
</dbReference>
<evidence type="ECO:0000313" key="2">
    <source>
        <dbReference type="Proteomes" id="UP000319040"/>
    </source>
</evidence>
<dbReference type="AlphaFoldDB" id="A0A521EDV0"/>
<keyword evidence="2" id="KW-1185">Reference proteome</keyword>
<accession>A0A521EDV0</accession>
<evidence type="ECO:0000313" key="1">
    <source>
        <dbReference type="EMBL" id="SMO81631.1"/>
    </source>
</evidence>
<organism evidence="1 2">
    <name type="scientific">Saccharicrinis carchari</name>
    <dbReference type="NCBI Taxonomy" id="1168039"/>
    <lineage>
        <taxon>Bacteria</taxon>
        <taxon>Pseudomonadati</taxon>
        <taxon>Bacteroidota</taxon>
        <taxon>Bacteroidia</taxon>
        <taxon>Marinilabiliales</taxon>
        <taxon>Marinilabiliaceae</taxon>
        <taxon>Saccharicrinis</taxon>
    </lineage>
</organism>
<reference evidence="1 2" key="1">
    <citation type="submission" date="2017-05" db="EMBL/GenBank/DDBJ databases">
        <authorList>
            <person name="Varghese N."/>
            <person name="Submissions S."/>
        </authorList>
    </citation>
    <scope>NUCLEOTIDE SEQUENCE [LARGE SCALE GENOMIC DNA]</scope>
    <source>
        <strain evidence="1 2">DSM 27040</strain>
    </source>
</reference>
<name>A0A521EDV0_SACCC</name>
<protein>
    <submittedName>
        <fullName evidence="1">Uncharacterized protein</fullName>
    </submittedName>
</protein>
<proteinExistence type="predicted"/>